<name>A0A087UNR5_STEMI</name>
<reference evidence="2 3" key="1">
    <citation type="submission" date="2013-11" db="EMBL/GenBank/DDBJ databases">
        <title>Genome sequencing of Stegodyphus mimosarum.</title>
        <authorList>
            <person name="Bechsgaard J."/>
        </authorList>
    </citation>
    <scope>NUCLEOTIDE SEQUENCE [LARGE SCALE GENOMIC DNA]</scope>
</reference>
<evidence type="ECO:0000313" key="3">
    <source>
        <dbReference type="Proteomes" id="UP000054359"/>
    </source>
</evidence>
<dbReference type="Proteomes" id="UP000054359">
    <property type="component" value="Unassembled WGS sequence"/>
</dbReference>
<dbReference type="AlphaFoldDB" id="A0A087UNR5"/>
<keyword evidence="3" id="KW-1185">Reference proteome</keyword>
<evidence type="ECO:0000256" key="1">
    <source>
        <dbReference type="SAM" id="MobiDB-lite"/>
    </source>
</evidence>
<sequence length="96" mass="10754">MIDETDSGSDENHKPLRHRWVSEGVLSEDEKLSKGRGQPVSSQSAMSTRRTRSVKVVRGVQPTKAKVLLKQSSYEEVSGYATLPRTSKSKTRRKPL</sequence>
<dbReference type="EMBL" id="KK120772">
    <property type="protein sequence ID" value="KFM79004.1"/>
    <property type="molecule type" value="Genomic_DNA"/>
</dbReference>
<evidence type="ECO:0000313" key="2">
    <source>
        <dbReference type="EMBL" id="KFM79004.1"/>
    </source>
</evidence>
<accession>A0A087UNR5</accession>
<protein>
    <submittedName>
        <fullName evidence="2">Uncharacterized protein</fullName>
    </submittedName>
</protein>
<feature type="non-terminal residue" evidence="2">
    <location>
        <position position="96"/>
    </location>
</feature>
<proteinExistence type="predicted"/>
<feature type="region of interest" description="Disordered" evidence="1">
    <location>
        <begin position="76"/>
        <end position="96"/>
    </location>
</feature>
<organism evidence="2 3">
    <name type="scientific">Stegodyphus mimosarum</name>
    <name type="common">African social velvet spider</name>
    <dbReference type="NCBI Taxonomy" id="407821"/>
    <lineage>
        <taxon>Eukaryota</taxon>
        <taxon>Metazoa</taxon>
        <taxon>Ecdysozoa</taxon>
        <taxon>Arthropoda</taxon>
        <taxon>Chelicerata</taxon>
        <taxon>Arachnida</taxon>
        <taxon>Araneae</taxon>
        <taxon>Araneomorphae</taxon>
        <taxon>Entelegynae</taxon>
        <taxon>Eresoidea</taxon>
        <taxon>Eresidae</taxon>
        <taxon>Stegodyphus</taxon>
    </lineage>
</organism>
<gene>
    <name evidence="2" type="ORF">X975_00933</name>
</gene>
<feature type="compositionally biased region" description="Basic residues" evidence="1">
    <location>
        <begin position="87"/>
        <end position="96"/>
    </location>
</feature>
<feature type="region of interest" description="Disordered" evidence="1">
    <location>
        <begin position="1"/>
        <end position="57"/>
    </location>
</feature>